<dbReference type="KEGG" id="adl:AURDEDRAFT_178355"/>
<feature type="compositionally biased region" description="Polar residues" evidence="1">
    <location>
        <begin position="213"/>
        <end position="223"/>
    </location>
</feature>
<evidence type="ECO:0000256" key="1">
    <source>
        <dbReference type="SAM" id="MobiDB-lite"/>
    </source>
</evidence>
<gene>
    <name evidence="2" type="ORF">AURDEDRAFT_178355</name>
</gene>
<name>J0L8A8_AURST</name>
<evidence type="ECO:0000313" key="3">
    <source>
        <dbReference type="Proteomes" id="UP000006514"/>
    </source>
</evidence>
<accession>J0L8A8</accession>
<sequence>MTICLMKKSESWRGGTRACDLHGKPRAWVANIPRHRNFRTSTQQPPQSLCGPPSSLAFLPPPSRPPLSSPSPLLSLAAADDFDSSSGRSAALSTCSLDDAFDDREHLLSLMDAENRPINPRPGALRAMQRLDRGKLLAGRHADAGRCVVACRLGRTTAPSRPAVAAVSWLTSYMSRGTTGLIEHLHLYLRRPKASRVVMLSWVRRSPPGRPFSGTSTAAQPSQPGMALPPQLRPPQWHQAEHEGDGHKVQRQRRRVYSRQAQQQQAPVLGHTQSAKEWGEVMVPTQGTISGAVATLAGAASARASAPCLRPAAKKGNKPVYTRWQDVPLEDEDDDATLADFYYRRAVPGPLPTVFVNYVG</sequence>
<proteinExistence type="predicted"/>
<dbReference type="AlphaFoldDB" id="J0L8A8"/>
<feature type="region of interest" description="Disordered" evidence="1">
    <location>
        <begin position="38"/>
        <end position="72"/>
    </location>
</feature>
<organism evidence="2 3">
    <name type="scientific">Auricularia subglabra (strain TFB-10046 / SS5)</name>
    <name type="common">White-rot fungus</name>
    <name type="synonym">Auricularia delicata (strain TFB10046)</name>
    <dbReference type="NCBI Taxonomy" id="717982"/>
    <lineage>
        <taxon>Eukaryota</taxon>
        <taxon>Fungi</taxon>
        <taxon>Dikarya</taxon>
        <taxon>Basidiomycota</taxon>
        <taxon>Agaricomycotina</taxon>
        <taxon>Agaricomycetes</taxon>
        <taxon>Auriculariales</taxon>
        <taxon>Auriculariaceae</taxon>
        <taxon>Auricularia</taxon>
    </lineage>
</organism>
<evidence type="ECO:0000313" key="2">
    <source>
        <dbReference type="EMBL" id="EJD32556.1"/>
    </source>
</evidence>
<feature type="region of interest" description="Disordered" evidence="1">
    <location>
        <begin position="206"/>
        <end position="252"/>
    </location>
</feature>
<protein>
    <submittedName>
        <fullName evidence="2">Uncharacterized protein</fullName>
    </submittedName>
</protein>
<reference evidence="3" key="1">
    <citation type="journal article" date="2012" name="Science">
        <title>The Paleozoic origin of enzymatic lignin decomposition reconstructed from 31 fungal genomes.</title>
        <authorList>
            <person name="Floudas D."/>
            <person name="Binder M."/>
            <person name="Riley R."/>
            <person name="Barry K."/>
            <person name="Blanchette R.A."/>
            <person name="Henrissat B."/>
            <person name="Martinez A.T."/>
            <person name="Otillar R."/>
            <person name="Spatafora J.W."/>
            <person name="Yadav J.S."/>
            <person name="Aerts A."/>
            <person name="Benoit I."/>
            <person name="Boyd A."/>
            <person name="Carlson A."/>
            <person name="Copeland A."/>
            <person name="Coutinho P.M."/>
            <person name="de Vries R.P."/>
            <person name="Ferreira P."/>
            <person name="Findley K."/>
            <person name="Foster B."/>
            <person name="Gaskell J."/>
            <person name="Glotzer D."/>
            <person name="Gorecki P."/>
            <person name="Heitman J."/>
            <person name="Hesse C."/>
            <person name="Hori C."/>
            <person name="Igarashi K."/>
            <person name="Jurgens J.A."/>
            <person name="Kallen N."/>
            <person name="Kersten P."/>
            <person name="Kohler A."/>
            <person name="Kuees U."/>
            <person name="Kumar T.K.A."/>
            <person name="Kuo A."/>
            <person name="LaButti K."/>
            <person name="Larrondo L.F."/>
            <person name="Lindquist E."/>
            <person name="Ling A."/>
            <person name="Lombard V."/>
            <person name="Lucas S."/>
            <person name="Lundell T."/>
            <person name="Martin R."/>
            <person name="McLaughlin D.J."/>
            <person name="Morgenstern I."/>
            <person name="Morin E."/>
            <person name="Murat C."/>
            <person name="Nagy L.G."/>
            <person name="Nolan M."/>
            <person name="Ohm R.A."/>
            <person name="Patyshakuliyeva A."/>
            <person name="Rokas A."/>
            <person name="Ruiz-Duenas F.J."/>
            <person name="Sabat G."/>
            <person name="Salamov A."/>
            <person name="Samejima M."/>
            <person name="Schmutz J."/>
            <person name="Slot J.C."/>
            <person name="St John F."/>
            <person name="Stenlid J."/>
            <person name="Sun H."/>
            <person name="Sun S."/>
            <person name="Syed K."/>
            <person name="Tsang A."/>
            <person name="Wiebenga A."/>
            <person name="Young D."/>
            <person name="Pisabarro A."/>
            <person name="Eastwood D.C."/>
            <person name="Martin F."/>
            <person name="Cullen D."/>
            <person name="Grigoriev I.V."/>
            <person name="Hibbett D.S."/>
        </authorList>
    </citation>
    <scope>NUCLEOTIDE SEQUENCE [LARGE SCALE GENOMIC DNA]</scope>
    <source>
        <strain evidence="3">TFB10046</strain>
    </source>
</reference>
<dbReference type="InParanoid" id="J0L8A8"/>
<dbReference type="EMBL" id="JH688853">
    <property type="protein sequence ID" value="EJD32556.1"/>
    <property type="molecule type" value="Genomic_DNA"/>
</dbReference>
<dbReference type="Proteomes" id="UP000006514">
    <property type="component" value="Unassembled WGS sequence"/>
</dbReference>
<keyword evidence="3" id="KW-1185">Reference proteome</keyword>
<feature type="compositionally biased region" description="Basic and acidic residues" evidence="1">
    <location>
        <begin position="239"/>
        <end position="248"/>
    </location>
</feature>
<feature type="compositionally biased region" description="Pro residues" evidence="1">
    <location>
        <begin position="59"/>
        <end position="69"/>
    </location>
</feature>